<protein>
    <submittedName>
        <fullName evidence="8">Dihydroorotase</fullName>
        <ecNumber evidence="8">3.5.2.3</ecNumber>
    </submittedName>
</protein>
<dbReference type="GO" id="GO:0004038">
    <property type="term" value="F:allantoinase activity"/>
    <property type="evidence" value="ECO:0007669"/>
    <property type="project" value="TreeGrafter"/>
</dbReference>
<evidence type="ECO:0000256" key="6">
    <source>
        <dbReference type="ARBA" id="ARBA00022975"/>
    </source>
</evidence>
<dbReference type="Gene3D" id="3.20.20.140">
    <property type="entry name" value="Metal-dependent hydrolases"/>
    <property type="match status" value="1"/>
</dbReference>
<dbReference type="SUPFAM" id="SSF51338">
    <property type="entry name" value="Composite domain of metallo-dependent hydrolases"/>
    <property type="match status" value="1"/>
</dbReference>
<dbReference type="InterPro" id="IPR011059">
    <property type="entry name" value="Metal-dep_hydrolase_composite"/>
</dbReference>
<sequence length="398" mass="45542">MKQIFTNLVAIDDINISKRDIFVEDGFITTEFKSDEETEIIDCNGLVLVPSFVDMHTHFRDPGFTYKEDLKTGSMSALKGGYTTVNLMPNTNPIVSSKKVYEDIVKRAKDLDLIDIKQVYSITKDFKSDDLSHLKDLPEGLLFLSNDGKGVDDDFSMYQAIKIAKKNNLKFTLHEECKEISKYDYEIAEDVMTLRDCYLSYKMDMPIHFSHVSTKGAIEAIRYFRDLGANITCEVTPHHIYFSDRKELKVNPPIRKEKDRLALLDMIKKGYVDCIATDHAPHSKEEKENGKPGFIGLETAFSTSYMTLVKAGIISLNYLIKLMSTNPSKLLEIKKGKIKEGYMADFTLIDLDKIYEYKEEDILSKSKNSLFINQKLQGQIVRVYKKGILKYDLNGKTL</sequence>
<dbReference type="AlphaFoldDB" id="A0A6N2RNN8"/>
<dbReference type="InterPro" id="IPR002195">
    <property type="entry name" value="Dihydroorotase_CS"/>
</dbReference>
<dbReference type="InterPro" id="IPR004722">
    <property type="entry name" value="DHOase"/>
</dbReference>
<comment type="cofactor">
    <cofactor evidence="1">
        <name>Zn(2+)</name>
        <dbReference type="ChEBI" id="CHEBI:29105"/>
    </cofactor>
</comment>
<dbReference type="InterPro" id="IPR050138">
    <property type="entry name" value="DHOase/Allantoinase_Hydrolase"/>
</dbReference>
<dbReference type="RefSeq" id="WP_156328572.1">
    <property type="nucleotide sequence ID" value="NZ_CACRSW010000005.1"/>
</dbReference>
<dbReference type="InterPro" id="IPR006680">
    <property type="entry name" value="Amidohydro-rel"/>
</dbReference>
<dbReference type="SUPFAM" id="SSF51556">
    <property type="entry name" value="Metallo-dependent hydrolases"/>
    <property type="match status" value="1"/>
</dbReference>
<dbReference type="GO" id="GO:0006221">
    <property type="term" value="P:pyrimidine nucleotide biosynthetic process"/>
    <property type="evidence" value="ECO:0007669"/>
    <property type="project" value="UniProtKB-KW"/>
</dbReference>
<evidence type="ECO:0000256" key="2">
    <source>
        <dbReference type="ARBA" id="ARBA00002368"/>
    </source>
</evidence>
<keyword evidence="5 8" id="KW-0378">Hydrolase</keyword>
<dbReference type="GO" id="GO:0005737">
    <property type="term" value="C:cytoplasm"/>
    <property type="evidence" value="ECO:0007669"/>
    <property type="project" value="TreeGrafter"/>
</dbReference>
<gene>
    <name evidence="8" type="primary">pyrC</name>
    <name evidence="8" type="ORF">AVLFYP127_01471</name>
</gene>
<dbReference type="PANTHER" id="PTHR43668:SF2">
    <property type="entry name" value="ALLANTOINASE"/>
    <property type="match status" value="1"/>
</dbReference>
<evidence type="ECO:0000256" key="3">
    <source>
        <dbReference type="ARBA" id="ARBA00010286"/>
    </source>
</evidence>
<evidence type="ECO:0000256" key="5">
    <source>
        <dbReference type="ARBA" id="ARBA00022801"/>
    </source>
</evidence>
<dbReference type="Pfam" id="PF01979">
    <property type="entry name" value="Amidohydro_1"/>
    <property type="match status" value="1"/>
</dbReference>
<evidence type="ECO:0000256" key="1">
    <source>
        <dbReference type="ARBA" id="ARBA00001947"/>
    </source>
</evidence>
<evidence type="ECO:0000259" key="7">
    <source>
        <dbReference type="Pfam" id="PF01979"/>
    </source>
</evidence>
<dbReference type="InterPro" id="IPR032466">
    <property type="entry name" value="Metal_Hydrolase"/>
</dbReference>
<dbReference type="GO" id="GO:0004151">
    <property type="term" value="F:dihydroorotase activity"/>
    <property type="evidence" value="ECO:0007669"/>
    <property type="project" value="UniProtKB-EC"/>
</dbReference>
<evidence type="ECO:0000256" key="4">
    <source>
        <dbReference type="ARBA" id="ARBA00022723"/>
    </source>
</evidence>
<evidence type="ECO:0000313" key="8">
    <source>
        <dbReference type="EMBL" id="VYS82244.1"/>
    </source>
</evidence>
<organism evidence="8">
    <name type="scientific">Anaerococcus vaginalis</name>
    <dbReference type="NCBI Taxonomy" id="33037"/>
    <lineage>
        <taxon>Bacteria</taxon>
        <taxon>Bacillati</taxon>
        <taxon>Bacillota</taxon>
        <taxon>Tissierellia</taxon>
        <taxon>Tissierellales</taxon>
        <taxon>Peptoniphilaceae</taxon>
        <taxon>Anaerococcus</taxon>
    </lineage>
</organism>
<feature type="domain" description="Amidohydrolase-related" evidence="7">
    <location>
        <begin position="47"/>
        <end position="387"/>
    </location>
</feature>
<dbReference type="PROSITE" id="PS00483">
    <property type="entry name" value="DIHYDROOROTASE_2"/>
    <property type="match status" value="1"/>
</dbReference>
<accession>A0A6N2RNN8</accession>
<dbReference type="GO" id="GO:0006145">
    <property type="term" value="P:purine nucleobase catabolic process"/>
    <property type="evidence" value="ECO:0007669"/>
    <property type="project" value="TreeGrafter"/>
</dbReference>
<dbReference type="PANTHER" id="PTHR43668">
    <property type="entry name" value="ALLANTOINASE"/>
    <property type="match status" value="1"/>
</dbReference>
<dbReference type="GO" id="GO:0046872">
    <property type="term" value="F:metal ion binding"/>
    <property type="evidence" value="ECO:0007669"/>
    <property type="project" value="UniProtKB-KW"/>
</dbReference>
<comment type="similarity">
    <text evidence="3">Belongs to the metallo-dependent hydrolases superfamily. DHOase family. Class I DHOase subfamily.</text>
</comment>
<keyword evidence="6" id="KW-0665">Pyrimidine biosynthesis</keyword>
<dbReference type="EMBL" id="CACRSW010000005">
    <property type="protein sequence ID" value="VYS82244.1"/>
    <property type="molecule type" value="Genomic_DNA"/>
</dbReference>
<reference evidence="8" key="1">
    <citation type="submission" date="2019-11" db="EMBL/GenBank/DDBJ databases">
        <authorList>
            <person name="Feng L."/>
        </authorList>
    </citation>
    <scope>NUCLEOTIDE SEQUENCE</scope>
    <source>
        <strain evidence="8">AvaginalisLFYP127</strain>
    </source>
</reference>
<comment type="function">
    <text evidence="2">Catalyzes the reversible cyclization of carbamoyl aspartate to dihydroorotate.</text>
</comment>
<keyword evidence="4" id="KW-0479">Metal-binding</keyword>
<dbReference type="NCBIfam" id="TIGR00857">
    <property type="entry name" value="pyrC_multi"/>
    <property type="match status" value="1"/>
</dbReference>
<name>A0A6N2RNN8_9FIRM</name>
<proteinExistence type="inferred from homology"/>
<dbReference type="EC" id="3.5.2.3" evidence="8"/>
<dbReference type="CDD" id="cd01317">
    <property type="entry name" value="DHOase_IIa"/>
    <property type="match status" value="1"/>
</dbReference>